<evidence type="ECO:0000313" key="9">
    <source>
        <dbReference type="Proteomes" id="UP000005239"/>
    </source>
</evidence>
<dbReference type="InterPro" id="IPR007666">
    <property type="entry name" value="ADP_PFK/GK"/>
</dbReference>
<accession>A0A2A6B941</accession>
<dbReference type="PROSITE" id="PS51255">
    <property type="entry name" value="ADPK"/>
    <property type="match status" value="1"/>
</dbReference>
<feature type="compositionally biased region" description="Basic and acidic residues" evidence="6">
    <location>
        <begin position="18"/>
        <end position="31"/>
    </location>
</feature>
<keyword evidence="9" id="KW-1185">Reference proteome</keyword>
<gene>
    <name evidence="8" type="primary">WBGene00117881</name>
</gene>
<evidence type="ECO:0000256" key="6">
    <source>
        <dbReference type="SAM" id="MobiDB-lite"/>
    </source>
</evidence>
<dbReference type="GO" id="GO:0006006">
    <property type="term" value="P:glucose metabolic process"/>
    <property type="evidence" value="ECO:0000318"/>
    <property type="project" value="GO_Central"/>
</dbReference>
<evidence type="ECO:0000256" key="2">
    <source>
        <dbReference type="ARBA" id="ARBA00022723"/>
    </source>
</evidence>
<dbReference type="InterPro" id="IPR001227">
    <property type="entry name" value="Ac_transferase_dom_sf"/>
</dbReference>
<dbReference type="GO" id="GO:0043843">
    <property type="term" value="F:ADP-specific glucokinase activity"/>
    <property type="evidence" value="ECO:0000318"/>
    <property type="project" value="GO_Central"/>
</dbReference>
<dbReference type="SUPFAM" id="SSF52151">
    <property type="entry name" value="FabD/lysophospholipase-like"/>
    <property type="match status" value="1"/>
</dbReference>
<dbReference type="InterPro" id="IPR016035">
    <property type="entry name" value="Acyl_Trfase/lysoPLipase"/>
</dbReference>
<feature type="compositionally biased region" description="Basic residues" evidence="6">
    <location>
        <begin position="1"/>
        <end position="10"/>
    </location>
</feature>
<evidence type="ECO:0000256" key="5">
    <source>
        <dbReference type="ARBA" id="ARBA00023152"/>
    </source>
</evidence>
<keyword evidence="4" id="KW-0460">Magnesium</keyword>
<dbReference type="PROSITE" id="PS50005">
    <property type="entry name" value="TPR"/>
    <property type="match status" value="5"/>
</dbReference>
<reference evidence="9" key="1">
    <citation type="journal article" date="2008" name="Nat. Genet.">
        <title>The Pristionchus pacificus genome provides a unique perspective on nematode lifestyle and parasitism.</title>
        <authorList>
            <person name="Dieterich C."/>
            <person name="Clifton S.W."/>
            <person name="Schuster L.N."/>
            <person name="Chinwalla A."/>
            <person name="Delehaunty K."/>
            <person name="Dinkelacker I."/>
            <person name="Fulton L."/>
            <person name="Fulton R."/>
            <person name="Godfrey J."/>
            <person name="Minx P."/>
            <person name="Mitreva M."/>
            <person name="Roeseler W."/>
            <person name="Tian H."/>
            <person name="Witte H."/>
            <person name="Yang S.P."/>
            <person name="Wilson R.K."/>
            <person name="Sommer R.J."/>
        </authorList>
    </citation>
    <scope>NUCLEOTIDE SEQUENCE [LARGE SCALE GENOMIC DNA]</scope>
    <source>
        <strain evidence="9">PS312</strain>
    </source>
</reference>
<feature type="region of interest" description="Disordered" evidence="6">
    <location>
        <begin position="1"/>
        <end position="31"/>
    </location>
</feature>
<dbReference type="Pfam" id="PF00698">
    <property type="entry name" value="Acyl_transf_1"/>
    <property type="match status" value="1"/>
</dbReference>
<dbReference type="Proteomes" id="UP000005239">
    <property type="component" value="Unassembled WGS sequence"/>
</dbReference>
<dbReference type="InterPro" id="IPR029056">
    <property type="entry name" value="Ribokinase-like"/>
</dbReference>
<evidence type="ECO:0000256" key="3">
    <source>
        <dbReference type="ARBA" id="ARBA00022777"/>
    </source>
</evidence>
<feature type="compositionally biased region" description="Polar residues" evidence="6">
    <location>
        <begin position="1575"/>
        <end position="1585"/>
    </location>
</feature>
<keyword evidence="3" id="KW-0418">Kinase</keyword>
<dbReference type="SMART" id="SM00827">
    <property type="entry name" value="PKS_AT"/>
    <property type="match status" value="1"/>
</dbReference>
<keyword evidence="5" id="KW-0324">Glycolysis</keyword>
<dbReference type="SMART" id="SM00028">
    <property type="entry name" value="TPR"/>
    <property type="match status" value="5"/>
</dbReference>
<dbReference type="SUPFAM" id="SSF48452">
    <property type="entry name" value="TPR-like"/>
    <property type="match status" value="1"/>
</dbReference>
<evidence type="ECO:0000313" key="8">
    <source>
        <dbReference type="EnsemblMetazoa" id="PPA28327.1"/>
    </source>
</evidence>
<proteinExistence type="predicted"/>
<dbReference type="PANTHER" id="PTHR21208:SF0">
    <property type="entry name" value="ADP-DEPENDENT GLUCOKINASE"/>
    <property type="match status" value="1"/>
</dbReference>
<dbReference type="PANTHER" id="PTHR21208">
    <property type="entry name" value="ADP-DEPENDENT GLUCOKINASE"/>
    <property type="match status" value="1"/>
</dbReference>
<dbReference type="GO" id="GO:0005783">
    <property type="term" value="C:endoplasmic reticulum"/>
    <property type="evidence" value="ECO:0000318"/>
    <property type="project" value="GO_Central"/>
</dbReference>
<dbReference type="Gene3D" id="3.40.1190.20">
    <property type="match status" value="1"/>
</dbReference>
<feature type="transmembrane region" description="Helical" evidence="7">
    <location>
        <begin position="39"/>
        <end position="60"/>
    </location>
</feature>
<protein>
    <submittedName>
        <fullName evidence="8">Anaphase-promoting complex subunit 3 protein</fullName>
    </submittedName>
</protein>
<dbReference type="GO" id="GO:0046872">
    <property type="term" value="F:metal ion binding"/>
    <property type="evidence" value="ECO:0007669"/>
    <property type="project" value="UniProtKB-KW"/>
</dbReference>
<dbReference type="Gene3D" id="1.25.40.10">
    <property type="entry name" value="Tetratricopeptide repeat domain"/>
    <property type="match status" value="1"/>
</dbReference>
<keyword evidence="1" id="KW-0808">Transferase</keyword>
<dbReference type="InterPro" id="IPR019734">
    <property type="entry name" value="TPR_rpt"/>
</dbReference>
<dbReference type="GO" id="GO:0006096">
    <property type="term" value="P:glycolytic process"/>
    <property type="evidence" value="ECO:0007669"/>
    <property type="project" value="UniProtKB-KW"/>
</dbReference>
<evidence type="ECO:0000256" key="1">
    <source>
        <dbReference type="ARBA" id="ARBA00022679"/>
    </source>
</evidence>
<feature type="compositionally biased region" description="Low complexity" evidence="6">
    <location>
        <begin position="2089"/>
        <end position="2106"/>
    </location>
</feature>
<evidence type="ECO:0000256" key="7">
    <source>
        <dbReference type="SAM" id="Phobius"/>
    </source>
</evidence>
<evidence type="ECO:0000256" key="4">
    <source>
        <dbReference type="ARBA" id="ARBA00022842"/>
    </source>
</evidence>
<keyword evidence="7" id="KW-0812">Transmembrane</keyword>
<keyword evidence="7" id="KW-0472">Membrane</keyword>
<dbReference type="Gene3D" id="3.30.70.250">
    <property type="entry name" value="Malonyl-CoA ACP transacylase, ACP-binding"/>
    <property type="match status" value="1"/>
</dbReference>
<keyword evidence="7" id="KW-1133">Transmembrane helix</keyword>
<organism evidence="8 9">
    <name type="scientific">Pristionchus pacificus</name>
    <name type="common">Parasitic nematode worm</name>
    <dbReference type="NCBI Taxonomy" id="54126"/>
    <lineage>
        <taxon>Eukaryota</taxon>
        <taxon>Metazoa</taxon>
        <taxon>Ecdysozoa</taxon>
        <taxon>Nematoda</taxon>
        <taxon>Chromadorea</taxon>
        <taxon>Rhabditida</taxon>
        <taxon>Rhabditina</taxon>
        <taxon>Diplogasteromorpha</taxon>
        <taxon>Diplogasteroidea</taxon>
        <taxon>Neodiplogasteridae</taxon>
        <taxon>Pristionchus</taxon>
    </lineage>
</organism>
<dbReference type="EnsemblMetazoa" id="PPA28327.1">
    <property type="protein sequence ID" value="PPA28327.1"/>
    <property type="gene ID" value="WBGene00117881"/>
</dbReference>
<name>A0A2A6B941_PRIPA</name>
<feature type="region of interest" description="Disordered" evidence="6">
    <location>
        <begin position="1543"/>
        <end position="1599"/>
    </location>
</feature>
<feature type="region of interest" description="Disordered" evidence="6">
    <location>
        <begin position="2080"/>
        <end position="2112"/>
    </location>
</feature>
<dbReference type="Gene3D" id="3.40.366.10">
    <property type="entry name" value="Malonyl-Coenzyme A Acyl Carrier Protein, domain 2"/>
    <property type="match status" value="1"/>
</dbReference>
<dbReference type="InterPro" id="IPR014043">
    <property type="entry name" value="Acyl_transferase_dom"/>
</dbReference>
<dbReference type="SUPFAM" id="SSF53613">
    <property type="entry name" value="Ribokinase-like"/>
    <property type="match status" value="1"/>
</dbReference>
<sequence length="2450" mass="274157">MLPERRKRPNARPIDNLNKSKEKENQSAKEKGKISTTSATVWLMTYLHLAIVFAALPYFYSNYNEQRRIASFSVEQALVLAWDKVITQPTAVFRKAVVGFNCNVDLIVPGTQLLEYLNATVDADSDRESLGSVQELSEAFAHFFARGAAAERFMDDEETFQTVIKHAEGSPKAQYHIGGNAALMAERIASAFPRTEAYLVGPIGPRSNALLHPSIKRTNSTRIVKDEVHVIMEYKQGEILAEYVAPASSRFITSHDKFSGSTVVIEMFFKAISQIKPDLVILTGVHLLEFQQKEMRLEKLRMLKRNVLQVDPKTPIHLELGSMGDAVYIKDVLERIIPHVDSLGLNEQELAFISHVAGGPYTNEYPVQAGTVHVHKVVEMLHWLLRTYGRDKSTGADGKRAGYRLQRIHFHCLTYHVVVSVGTDWSNLAAGLAAGARLAGRMACSITDHRGVDQSDLLEVRTAHTLLLDKHLDKKYTFEPHSPIASWMRDELVFIYTPVLVCKIPTKTVGVDDAISTTGLLYSQFYKFDSNIHCMLPNRLLTSSTSLRTLFLSPFLRVRSRKNAEGSAEEMRRPGQPIQWLEDATTYADAHSVVLDPTTKLPYNEKDLRGMIERTAKDALKESRKMKSISLGYGKKAAVSKLDFDHIPVENQVVLLFPGQGAQFVGMGKKLQESKRAMILFEKASEILKYDLLKLCLDGPKTKLDQTLYCQPAVVVTSLAAFEALQEREEEILENCTDAAGFSVGEFAALVAGGVLQFEDAIRIVTERAAAMHECSQLIRSGMGTVKVVAASRLEDAIAEARKRALDAGEMDVCEVANHLYCGVKVIGASELCMRFLEENANTFKYTFVKRLAVSGAFHTRQMEGAVGRVMNVVKSAEINPAVMNVYSNYTGHVYGAKKAEIRGAISKQVTNPVKWEQIQQQLYRKHKDFVFPRFIECGPGRQLGSMLVATSKKAYASYQNIQTIVNCYAAFHASYGAAFPPLNPDYFEGFHRQRSDMQKEQGISAKPAIQQYGAALTECLKPVADCIVDSTFNKAPLSATVDNGDGHRYNLDRVQTAYECTEPGYSFQMRHFFCIDHFKALPTDSPDPSRQLLTQCNADFKAITDPATNPTDDVLCKAYQDNARCYGQVYSDYCGATEAGEFYCMLVSQEYRLFSPTSSFVFVAIASAACNQAQMDTIVKCYTDFNKAYGVEGFPPFKDYFDPGNFHQIRTNMLDKNGIVSKPTIMKYGSALTDCLKPVADCIEDSTYEQEPLKADATKQDGHRYNFDRLMTAYDCTEPGYSMKMRHFYCIEHLKKNDEIQGKLDKCDDDMDAATENNREDPRNCKAYQDNTECYRQIYADYCDSDEAGEFYCTWVSQEYLIWNPNYSSFGQPPLNANAEKKYGHGFHMDRLQTDQMRHCLEHEECNAELNGILKGNPTEELFIYSAYNKNLECYRDFFADYILRMKSMVEGECGGSNPLVSLANNYGQTNERVGPSVSRGISSLMPSSSRGEKFAQDFLVDQARKTAQPATFDMKALSRQLPPSSQAAAVLSSQWTKEFNPINARPNSRSSQLASQWSSSYHPSSSPMESAWRSATSTPQPLTGGQMMMANAPQSSSTGMWSSEFLDRFDSNVTDKVTLEHIASDWTSEYSNQKHEEQLWQKLEGEWTKQREEFMRNGWEQETEERLQAIQQPYIHQSENPFVQDQSALRIGDEAMRGGDLERAILAYEAAVQNNPQDAMAWCRLGLSHAENEHDDRAIQAFRKSLEIDPRNEEALLSLSVSLANECLENDALEQLEKWLASHTGGDPTQIKRAKPTYSSFLDHSDFDRVESIFLSAAARQNSADAELQNALGVLYNLGRNFERAVDSLKLAIATKPDDPRLWNRLGATLANGDRTPEAISAYREALRLYPGYVRARYNLGISCMHLNSYREAVNHFADALDLQKGGAKEQSAIWGPLRSSAVRCLAHAPQLLPFVDQRDLVGLKRALSTLPPSDRIPNHSSISSPPFSLSLLIPHSSIGVVVVAASAAMFSRMSSLSSLPSLSSSLRPPSPSRSHALCPHFFLFLLLVSSQSTTASPYYEREWNGAAEDDVPVFETDGATIGPYARSSDPPSLSLSRSGSSSRIETTTNRPIRPETITVQPTVPSPQIVSAIQPTPPLPTVLTTQLSTAIPEPETTISIELQNSRMMEIVANLTKKLQGAGSGNEISISFTPDELKKMQEIIGDTDQKMKANFEITRRQLMIPNGAGKTPDVYNYDDNTKQLRPENPRYHEEEVEITSTTLAPERNFTMIEEATLQPTESIPDDLVLPEVETPDDVQTIEEELSESTSTVVIDQFQPIRPALCKLNTDDEVISILWMFLQSRIREWGYDEEQSTVLVLAAFGLLVDSEHTLIEAEEPGFIEDVKAAIQCLFRDCRLAMPNKRVSERVVVMPSSPKKRETVEFHSALFECQCPSGYELRDIDNFEIFN</sequence>
<dbReference type="Pfam" id="PF04587">
    <property type="entry name" value="ADP_PFK_GK"/>
    <property type="match status" value="1"/>
</dbReference>
<dbReference type="InterPro" id="IPR011990">
    <property type="entry name" value="TPR-like_helical_dom_sf"/>
</dbReference>
<accession>A0A8R1UGX8</accession>
<reference evidence="8" key="2">
    <citation type="submission" date="2022-06" db="UniProtKB">
        <authorList>
            <consortium name="EnsemblMetazoa"/>
        </authorList>
    </citation>
    <scope>IDENTIFICATION</scope>
    <source>
        <strain evidence="8">PS312</strain>
    </source>
</reference>
<feature type="compositionally biased region" description="Low complexity" evidence="6">
    <location>
        <begin position="1550"/>
        <end position="1572"/>
    </location>
</feature>
<keyword evidence="2" id="KW-0479">Metal-binding</keyword>
<dbReference type="Pfam" id="PF13432">
    <property type="entry name" value="TPR_16"/>
    <property type="match status" value="3"/>
</dbReference>